<dbReference type="InterPro" id="IPR007599">
    <property type="entry name" value="DER1"/>
</dbReference>
<feature type="transmembrane region" description="Helical" evidence="7">
    <location>
        <begin position="242"/>
        <end position="264"/>
    </location>
</feature>
<name>A0A9Q8SSG6_9PEZI</name>
<dbReference type="KEGG" id="clup:CLUP02_08108"/>
<comment type="caution">
    <text evidence="7">Lacks conserved residue(s) required for the propagation of feature annotation.</text>
</comment>
<dbReference type="GeneID" id="73342108"/>
<dbReference type="EMBL" id="CP019476">
    <property type="protein sequence ID" value="UQC82618.1"/>
    <property type="molecule type" value="Genomic_DNA"/>
</dbReference>
<gene>
    <name evidence="9" type="ORF">CLUP02_08108</name>
</gene>
<reference evidence="9" key="1">
    <citation type="journal article" date="2021" name="Mol. Plant Microbe Interact.">
        <title>Complete Genome Sequence of the Plant-Pathogenic Fungus Colletotrichum lupini.</title>
        <authorList>
            <person name="Baroncelli R."/>
            <person name="Pensec F."/>
            <person name="Da Lio D."/>
            <person name="Boufleur T."/>
            <person name="Vicente I."/>
            <person name="Sarrocco S."/>
            <person name="Picot A."/>
            <person name="Baraldi E."/>
            <person name="Sukno S."/>
            <person name="Thon M."/>
            <person name="Le Floch G."/>
        </authorList>
    </citation>
    <scope>NUCLEOTIDE SEQUENCE</scope>
    <source>
        <strain evidence="9">IMI 504893</strain>
    </source>
</reference>
<keyword evidence="6 7" id="KW-0472">Membrane</keyword>
<keyword evidence="10" id="KW-1185">Reference proteome</keyword>
<evidence type="ECO:0000313" key="10">
    <source>
        <dbReference type="Proteomes" id="UP000830671"/>
    </source>
</evidence>
<keyword evidence="4 7" id="KW-0256">Endoplasmic reticulum</keyword>
<dbReference type="Proteomes" id="UP000830671">
    <property type="component" value="Chromosome 4"/>
</dbReference>
<sequence>MRWGIAQSSPLNSFPSSPPKGEDTGQEQSLGDQHQHISACSLANLLAALPSATSPHSLLCWTLENMSEFLDAYWQAPPVARTFATAAFVTSLSVLLGVANGYWFIFMPQFLFQIPPQIWRLGTNFLLTGPQLGLLFDTYFLYHYLTALEVGNPRFARREDVIWYLMFVCTVITRFLEMRKITLTARPVLFRFRDVACGVGMRPTYQHLNSGFLFLLFTVYTIVMTIIIIIQLRPKGACANIAQALCTYLMGGGAFLPALILAMCRTVTQDQRGMKANFYFVTIPAQLTPFCMMLVSLLFPGGYYTAMLQLMGFLAAHLYDFLSRVWPEFSGGSNLIPTPGFLSRLVQTPRFNQRGYGTAVRGGGGSAQTSGSSTGVSQGGGVLPESWRTRGPGRRLG</sequence>
<evidence type="ECO:0000256" key="2">
    <source>
        <dbReference type="ARBA" id="ARBA00008917"/>
    </source>
</evidence>
<keyword evidence="3 7" id="KW-0812">Transmembrane</keyword>
<feature type="transmembrane region" description="Helical" evidence="7">
    <location>
        <begin position="118"/>
        <end position="141"/>
    </location>
</feature>
<feature type="transmembrane region" description="Helical" evidence="7">
    <location>
        <begin position="276"/>
        <end position="297"/>
    </location>
</feature>
<comment type="similarity">
    <text evidence="2 7">Belongs to the derlin family.</text>
</comment>
<dbReference type="GO" id="GO:0005789">
    <property type="term" value="C:endoplasmic reticulum membrane"/>
    <property type="evidence" value="ECO:0007669"/>
    <property type="project" value="UniProtKB-SubCell"/>
</dbReference>
<dbReference type="GO" id="GO:0006950">
    <property type="term" value="P:response to stress"/>
    <property type="evidence" value="ECO:0007669"/>
    <property type="project" value="UniProtKB-ARBA"/>
</dbReference>
<evidence type="ECO:0000256" key="1">
    <source>
        <dbReference type="ARBA" id="ARBA00004477"/>
    </source>
</evidence>
<evidence type="ECO:0000256" key="8">
    <source>
        <dbReference type="SAM" id="MobiDB-lite"/>
    </source>
</evidence>
<evidence type="ECO:0000256" key="7">
    <source>
        <dbReference type="RuleBase" id="RU363059"/>
    </source>
</evidence>
<feature type="transmembrane region" description="Helical" evidence="7">
    <location>
        <begin position="161"/>
        <end position="177"/>
    </location>
</feature>
<dbReference type="RefSeq" id="XP_049144241.1">
    <property type="nucleotide sequence ID" value="XM_049287098.1"/>
</dbReference>
<evidence type="ECO:0000256" key="5">
    <source>
        <dbReference type="ARBA" id="ARBA00022989"/>
    </source>
</evidence>
<feature type="transmembrane region" description="Helical" evidence="7">
    <location>
        <begin position="211"/>
        <end position="230"/>
    </location>
</feature>
<proteinExistence type="inferred from homology"/>
<feature type="transmembrane region" description="Helical" evidence="7">
    <location>
        <begin position="83"/>
        <end position="106"/>
    </location>
</feature>
<evidence type="ECO:0000256" key="3">
    <source>
        <dbReference type="ARBA" id="ARBA00022692"/>
    </source>
</evidence>
<keyword evidence="5 7" id="KW-1133">Transmembrane helix</keyword>
<accession>A0A9Q8SSG6</accession>
<dbReference type="PANTHER" id="PTHR11009">
    <property type="entry name" value="DER1-LIKE PROTEIN, DERLIN"/>
    <property type="match status" value="1"/>
</dbReference>
<dbReference type="AlphaFoldDB" id="A0A9Q8SSG6"/>
<comment type="subcellular location">
    <subcellularLocation>
        <location evidence="1 7">Endoplasmic reticulum membrane</location>
        <topology evidence="1 7">Multi-pass membrane protein</topology>
    </subcellularLocation>
</comment>
<feature type="region of interest" description="Disordered" evidence="8">
    <location>
        <begin position="1"/>
        <end position="30"/>
    </location>
</feature>
<comment type="function">
    <text evidence="7">May be involved in the degradation of misfolded endoplasmic reticulum (ER) luminal proteins.</text>
</comment>
<feature type="region of interest" description="Disordered" evidence="8">
    <location>
        <begin position="358"/>
        <end position="397"/>
    </location>
</feature>
<evidence type="ECO:0000256" key="4">
    <source>
        <dbReference type="ARBA" id="ARBA00022824"/>
    </source>
</evidence>
<evidence type="ECO:0000256" key="6">
    <source>
        <dbReference type="ARBA" id="ARBA00023136"/>
    </source>
</evidence>
<protein>
    <recommendedName>
        <fullName evidence="7">Derlin</fullName>
    </recommendedName>
</protein>
<feature type="compositionally biased region" description="Low complexity" evidence="8">
    <location>
        <begin position="367"/>
        <end position="376"/>
    </location>
</feature>
<organism evidence="9 10">
    <name type="scientific">Colletotrichum lupini</name>
    <dbReference type="NCBI Taxonomy" id="145971"/>
    <lineage>
        <taxon>Eukaryota</taxon>
        <taxon>Fungi</taxon>
        <taxon>Dikarya</taxon>
        <taxon>Ascomycota</taxon>
        <taxon>Pezizomycotina</taxon>
        <taxon>Sordariomycetes</taxon>
        <taxon>Hypocreomycetidae</taxon>
        <taxon>Glomerellales</taxon>
        <taxon>Glomerellaceae</taxon>
        <taxon>Colletotrichum</taxon>
        <taxon>Colletotrichum acutatum species complex</taxon>
    </lineage>
</organism>
<dbReference type="Pfam" id="PF04511">
    <property type="entry name" value="DER1"/>
    <property type="match status" value="2"/>
</dbReference>
<evidence type="ECO:0000313" key="9">
    <source>
        <dbReference type="EMBL" id="UQC82618.1"/>
    </source>
</evidence>